<dbReference type="Gene3D" id="3.40.50.80">
    <property type="entry name" value="Nucleotide-binding domain of ferredoxin-NADP reductase (FNR) module"/>
    <property type="match status" value="1"/>
</dbReference>
<dbReference type="Gene3D" id="2.30.110.10">
    <property type="entry name" value="Electron Transport, Fmn-binding Protein, Chain A"/>
    <property type="match status" value="1"/>
</dbReference>
<proteinExistence type="predicted"/>
<reference evidence="3 4" key="1">
    <citation type="submission" date="2018-01" db="EMBL/GenBank/DDBJ databases">
        <title>Denitrification phenotypes of diverse strains of Pseudomonas stutzeri.</title>
        <authorList>
            <person name="Milligan D.A."/>
            <person name="Bergaust L."/>
            <person name="Bakken L.R."/>
            <person name="Frostegard A."/>
        </authorList>
    </citation>
    <scope>NUCLEOTIDE SEQUENCE [LARGE SCALE GENOMIC DNA]</scope>
    <source>
        <strain evidence="3 4">28a3</strain>
    </source>
</reference>
<dbReference type="CDD" id="cd06184">
    <property type="entry name" value="flavohem_like_fad_nad_binding"/>
    <property type="match status" value="1"/>
</dbReference>
<evidence type="ECO:0000313" key="3">
    <source>
        <dbReference type="EMBL" id="PNG08579.1"/>
    </source>
</evidence>
<dbReference type="PROSITE" id="PS51384">
    <property type="entry name" value="FAD_FR"/>
    <property type="match status" value="1"/>
</dbReference>
<evidence type="ECO:0000259" key="2">
    <source>
        <dbReference type="PROSITE" id="PS51384"/>
    </source>
</evidence>
<dbReference type="Pfam" id="PF00111">
    <property type="entry name" value="Fer2"/>
    <property type="match status" value="1"/>
</dbReference>
<feature type="domain" description="FAD-binding FR-type" evidence="2">
    <location>
        <begin position="331"/>
        <end position="433"/>
    </location>
</feature>
<feature type="domain" description="2Fe-2S ferredoxin-type" evidence="1">
    <location>
        <begin position="596"/>
        <end position="687"/>
    </location>
</feature>
<dbReference type="AlphaFoldDB" id="A0A2N8T1F9"/>
<dbReference type="Pfam" id="PF00175">
    <property type="entry name" value="NAD_binding_1"/>
    <property type="match status" value="1"/>
</dbReference>
<evidence type="ECO:0000259" key="1">
    <source>
        <dbReference type="PROSITE" id="PS51085"/>
    </source>
</evidence>
<dbReference type="PANTHER" id="PTHR42815">
    <property type="entry name" value="FAD-BINDING, PUTATIVE (AFU_ORTHOLOGUE AFUA_6G07600)-RELATED"/>
    <property type="match status" value="1"/>
</dbReference>
<dbReference type="GO" id="GO:0051537">
    <property type="term" value="F:2 iron, 2 sulfur cluster binding"/>
    <property type="evidence" value="ECO:0007669"/>
    <property type="project" value="InterPro"/>
</dbReference>
<dbReference type="SUPFAM" id="SSF52343">
    <property type="entry name" value="Ferredoxin reductase-like, C-terminal NADP-linked domain"/>
    <property type="match status" value="1"/>
</dbReference>
<dbReference type="InterPro" id="IPR012675">
    <property type="entry name" value="Beta-grasp_dom_sf"/>
</dbReference>
<dbReference type="InterPro" id="IPR001433">
    <property type="entry name" value="OxRdtase_FAD/NAD-bd"/>
</dbReference>
<evidence type="ECO:0000313" key="4">
    <source>
        <dbReference type="Proteomes" id="UP000235897"/>
    </source>
</evidence>
<dbReference type="InterPro" id="IPR039261">
    <property type="entry name" value="FNR_nucleotide-bd"/>
</dbReference>
<dbReference type="InterPro" id="IPR006058">
    <property type="entry name" value="2Fe2S_fd_BS"/>
</dbReference>
<dbReference type="OrthoDB" id="9796486at2"/>
<dbReference type="InterPro" id="IPR012349">
    <property type="entry name" value="Split_barrel_FMN-bd"/>
</dbReference>
<dbReference type="SUPFAM" id="SSF50475">
    <property type="entry name" value="FMN-binding split barrel"/>
    <property type="match status" value="1"/>
</dbReference>
<dbReference type="InterPro" id="IPR017927">
    <property type="entry name" value="FAD-bd_FR_type"/>
</dbReference>
<dbReference type="EMBL" id="POUW01000001">
    <property type="protein sequence ID" value="PNG08579.1"/>
    <property type="molecule type" value="Genomic_DNA"/>
</dbReference>
<name>A0A2N8T1F9_STUST</name>
<dbReference type="RefSeq" id="WP_102846183.1">
    <property type="nucleotide sequence ID" value="NZ_JAMOIG010000015.1"/>
</dbReference>
<dbReference type="Gene3D" id="3.10.20.30">
    <property type="match status" value="1"/>
</dbReference>
<comment type="caution">
    <text evidence="3">The sequence shown here is derived from an EMBL/GenBank/DDBJ whole genome shotgun (WGS) entry which is preliminary data.</text>
</comment>
<dbReference type="Gene3D" id="2.40.30.10">
    <property type="entry name" value="Translation factors"/>
    <property type="match status" value="1"/>
</dbReference>
<dbReference type="GO" id="GO:0016491">
    <property type="term" value="F:oxidoreductase activity"/>
    <property type="evidence" value="ECO:0007669"/>
    <property type="project" value="InterPro"/>
</dbReference>
<dbReference type="InterPro" id="IPR036010">
    <property type="entry name" value="2Fe-2S_ferredoxin-like_sf"/>
</dbReference>
<accession>A0A2N8T1F9</accession>
<dbReference type="InterPro" id="IPR017938">
    <property type="entry name" value="Riboflavin_synthase-like_b-brl"/>
</dbReference>
<dbReference type="SUPFAM" id="SSF54292">
    <property type="entry name" value="2Fe-2S ferredoxin-like"/>
    <property type="match status" value="1"/>
</dbReference>
<organism evidence="3 4">
    <name type="scientific">Stutzerimonas stutzeri</name>
    <name type="common">Pseudomonas stutzeri</name>
    <dbReference type="NCBI Taxonomy" id="316"/>
    <lineage>
        <taxon>Bacteria</taxon>
        <taxon>Pseudomonadati</taxon>
        <taxon>Pseudomonadota</taxon>
        <taxon>Gammaproteobacteria</taxon>
        <taxon>Pseudomonadales</taxon>
        <taxon>Pseudomonadaceae</taxon>
        <taxon>Stutzerimonas</taxon>
    </lineage>
</organism>
<dbReference type="CDD" id="cd00207">
    <property type="entry name" value="fer2"/>
    <property type="match status" value="1"/>
</dbReference>
<dbReference type="SUPFAM" id="SSF63380">
    <property type="entry name" value="Riboflavin synthase domain-like"/>
    <property type="match status" value="1"/>
</dbReference>
<dbReference type="Pfam" id="PF00970">
    <property type="entry name" value="FAD_binding_6"/>
    <property type="match status" value="1"/>
</dbReference>
<sequence>MAEPSHQSAVWHAGEKLIQEKLGVAERMEAVGPRVVRDFMPDQHREFYAQLPFIVMGSVDDQGDAWATFLEGRQGFMASPTRTTLDIAARPAPGDPAGRGLVEGAAVGLLGIEMHTRRRNRMNGILSITDPDFRVEVDQSFGNCPRYIQLRDFTVARDPDEPFTGQVEQLATLDPAARALIEQADAFFVTSYADRGERCQVDVSHRGGKAGFVRVSEDGALTIPDFNGNLFFATLGNIVLNGKAGLLFVDFETGDMLQMTGEAEVIFESPEIAAFQGAERLWTFRARKIVRRPAGLALRWAFQDGGWSDSSLMTGDWQHAHERLRAARFLDDWRTLKVTQVVQESATIRSFHLVPADGAGLPQLAGQHLPIRVRLPGQDKALIRTYTLSVAPSDGAYRISVKRDGAVSRYLHERLHVGSTLEARAPTGDFTLDAHGTRPAVLLAGGVGITPMLAMLRHLVYEGLRRQRIRPATLFYAARSKQDRAFDQELAELIAAAQGAVRLVRVLSDTRDARAGIDYDASGRIDMPLLSRFLAFGDYEFYLCGPPPFTQALYDGLRGYRIVDERIHAEAFGPASLIRTSDAAAATPAQLPPATQAVPVVFVDSLKEARWTPETGTLLELAEARGLAPEFGCRAGSCGTCRTRLLKGTVTYVKHPTAKVDDDEVLICCAVPAEQETEEENRIQLAL</sequence>
<dbReference type="Proteomes" id="UP000235897">
    <property type="component" value="Unassembled WGS sequence"/>
</dbReference>
<dbReference type="PROSITE" id="PS51085">
    <property type="entry name" value="2FE2S_FER_2"/>
    <property type="match status" value="1"/>
</dbReference>
<dbReference type="InterPro" id="IPR008333">
    <property type="entry name" value="Cbr1-like_FAD-bd_dom"/>
</dbReference>
<gene>
    <name evidence="3" type="ORF">CXL00_05985</name>
</gene>
<dbReference type="InterPro" id="IPR001041">
    <property type="entry name" value="2Fe-2S_ferredoxin-type"/>
</dbReference>
<protein>
    <submittedName>
        <fullName evidence="3">FAD-binding oxidoreductase</fullName>
    </submittedName>
</protein>
<dbReference type="PROSITE" id="PS00197">
    <property type="entry name" value="2FE2S_FER_1"/>
    <property type="match status" value="1"/>
</dbReference>
<dbReference type="PRINTS" id="PR00410">
    <property type="entry name" value="PHEHYDRXLASE"/>
</dbReference>
<dbReference type="PANTHER" id="PTHR42815:SF2">
    <property type="entry name" value="FAD-BINDING, PUTATIVE (AFU_ORTHOLOGUE AFUA_6G07600)-RELATED"/>
    <property type="match status" value="1"/>
</dbReference>